<dbReference type="EMBL" id="GBRH01280434">
    <property type="protein sequence ID" value="JAD17461.1"/>
    <property type="molecule type" value="Transcribed_RNA"/>
</dbReference>
<name>A0A0A8XUA6_ARUDO</name>
<accession>A0A0A8XUA6</accession>
<sequence length="153" mass="16024">MSLAVSSFVVFGGPSSCWLELFPSYSYVLPFCLASSTSFIFSHSVFENFPSPEPSSSSSSSSSSGFGLGFGSGPSPPLCDLGLKFSDTNLMSYPNLLKNISTKHLKVVGSLQFIFTLTGSALSKLISSTSTGSPTREDISVTTSAFFAQPGSP</sequence>
<dbReference type="AlphaFoldDB" id="A0A0A8XUA6"/>
<organism evidence="1">
    <name type="scientific">Arundo donax</name>
    <name type="common">Giant reed</name>
    <name type="synonym">Donax arundinaceus</name>
    <dbReference type="NCBI Taxonomy" id="35708"/>
    <lineage>
        <taxon>Eukaryota</taxon>
        <taxon>Viridiplantae</taxon>
        <taxon>Streptophyta</taxon>
        <taxon>Embryophyta</taxon>
        <taxon>Tracheophyta</taxon>
        <taxon>Spermatophyta</taxon>
        <taxon>Magnoliopsida</taxon>
        <taxon>Liliopsida</taxon>
        <taxon>Poales</taxon>
        <taxon>Poaceae</taxon>
        <taxon>PACMAD clade</taxon>
        <taxon>Arundinoideae</taxon>
        <taxon>Arundineae</taxon>
        <taxon>Arundo</taxon>
    </lineage>
</organism>
<evidence type="ECO:0000313" key="1">
    <source>
        <dbReference type="EMBL" id="JAD17461.1"/>
    </source>
</evidence>
<proteinExistence type="predicted"/>
<protein>
    <submittedName>
        <fullName evidence="1">Uncharacterized protein</fullName>
    </submittedName>
</protein>
<reference evidence="1" key="2">
    <citation type="journal article" date="2015" name="Data Brief">
        <title>Shoot transcriptome of the giant reed, Arundo donax.</title>
        <authorList>
            <person name="Barrero R.A."/>
            <person name="Guerrero F.D."/>
            <person name="Moolhuijzen P."/>
            <person name="Goolsby J.A."/>
            <person name="Tidwell J."/>
            <person name="Bellgard S.E."/>
            <person name="Bellgard M.I."/>
        </authorList>
    </citation>
    <scope>NUCLEOTIDE SEQUENCE</scope>
    <source>
        <tissue evidence="1">Shoot tissue taken approximately 20 cm above the soil surface</tissue>
    </source>
</reference>
<reference evidence="1" key="1">
    <citation type="submission" date="2014-09" db="EMBL/GenBank/DDBJ databases">
        <authorList>
            <person name="Magalhaes I.L.F."/>
            <person name="Oliveira U."/>
            <person name="Santos F.R."/>
            <person name="Vidigal T.H.D.A."/>
            <person name="Brescovit A.D."/>
            <person name="Santos A.J."/>
        </authorList>
    </citation>
    <scope>NUCLEOTIDE SEQUENCE</scope>
    <source>
        <tissue evidence="1">Shoot tissue taken approximately 20 cm above the soil surface</tissue>
    </source>
</reference>